<dbReference type="PANTHER" id="PTHR14905">
    <property type="entry name" value="NG37"/>
    <property type="match status" value="1"/>
</dbReference>
<dbReference type="Proteomes" id="UP000593567">
    <property type="component" value="Unassembled WGS sequence"/>
</dbReference>
<feature type="domain" description="Hemicentin-1-like von Willebrand factor A" evidence="7">
    <location>
        <begin position="80"/>
        <end position="269"/>
    </location>
</feature>
<evidence type="ECO:0000256" key="2">
    <source>
        <dbReference type="ARBA" id="ARBA00022525"/>
    </source>
</evidence>
<dbReference type="InterPro" id="IPR056475">
    <property type="entry name" value="GBD_Hemicentin/VWA7"/>
</dbReference>
<evidence type="ECO:0000256" key="5">
    <source>
        <dbReference type="SAM" id="Phobius"/>
    </source>
</evidence>
<dbReference type="OrthoDB" id="6132511at2759"/>
<evidence type="ECO:0000313" key="8">
    <source>
        <dbReference type="EMBL" id="KAF6040599.1"/>
    </source>
</evidence>
<dbReference type="GO" id="GO:0005576">
    <property type="term" value="C:extracellular region"/>
    <property type="evidence" value="ECO:0007669"/>
    <property type="project" value="UniProtKB-SubCell"/>
</dbReference>
<dbReference type="EMBL" id="VXIV02000123">
    <property type="protein sequence ID" value="KAF6040599.1"/>
    <property type="molecule type" value="Genomic_DNA"/>
</dbReference>
<reference evidence="8" key="1">
    <citation type="submission" date="2020-06" db="EMBL/GenBank/DDBJ databases">
        <title>Draft genome of Bugula neritina, a colonial animal packing powerful symbionts and potential medicines.</title>
        <authorList>
            <person name="Rayko M."/>
        </authorList>
    </citation>
    <scope>NUCLEOTIDE SEQUENCE [LARGE SCALE GENOMIC DNA]</scope>
    <source>
        <strain evidence="8">Kwan_BN1</strain>
    </source>
</reference>
<keyword evidence="2" id="KW-0964">Secreted</keyword>
<name>A0A7J7KR05_BUGNE</name>
<feature type="transmembrane region" description="Helical" evidence="5">
    <location>
        <begin position="56"/>
        <end position="74"/>
    </location>
</feature>
<dbReference type="Pfam" id="PF23560">
    <property type="entry name" value="GBD_Hemicentin"/>
    <property type="match status" value="1"/>
</dbReference>
<evidence type="ECO:0000313" key="9">
    <source>
        <dbReference type="Proteomes" id="UP000593567"/>
    </source>
</evidence>
<sequence>MTLVAMFAYMIIIINVPSILYIYCFLRMLVIKLKNNIILIKVSTYYTNIMGMNSKAMCLAVVCAALLVFLPTPVRCGISIGLIIDNTGSMGNDIAAVRIKSAELFAKAAAGNTYDHYVISLFNDPTTGPVFATEDANAARNFILNNITVTGGGDCPELAATGIIAGIEAAKPKSHLYFFSDASAKDGLTLGPTARRLALSTGCRVIPILTGTCGTTRKRRAVGQLASSGQSSGWRFRRATTDADHACVTGDIYDKLACVTGGEVYRVSKSEVAAIVDIIIEKAAANITDDGDRDLVLESIYNPVAGETNLHSFCVDPSVHDVVVSLIGPSAVLSLHDSTGSPLPASALVDIVNIGSVKVKKIVSPTAGTYSVSFSSSADHTLKISARSTLGITPSFLQGGMIEKTPSTEAKAIVYVEVSESSTAAVFNTLDMEGLDGTVFDTISLERVNSTHLVSSSAVPIPDDCFYIKVSNDGTSGVCSFTRSSPTAICPTSELLFSIGPSRAFMNLYLYNITLYQQPLHPVQLPLMTGHGCTNLNRDSKTVKVFPLQRTLHIQTQLCFQELSSPGATFQSEIPMTYLINIKIALI</sequence>
<dbReference type="SUPFAM" id="SSF53300">
    <property type="entry name" value="vWA-like"/>
    <property type="match status" value="1"/>
</dbReference>
<keyword evidence="5" id="KW-0812">Transmembrane</keyword>
<proteinExistence type="predicted"/>
<protein>
    <submittedName>
        <fullName evidence="8">VWA7</fullName>
    </submittedName>
</protein>
<evidence type="ECO:0000259" key="6">
    <source>
        <dbReference type="Pfam" id="PF23560"/>
    </source>
</evidence>
<evidence type="ECO:0000256" key="3">
    <source>
        <dbReference type="ARBA" id="ARBA00022729"/>
    </source>
</evidence>
<evidence type="ECO:0000259" key="7">
    <source>
        <dbReference type="Pfam" id="PF25106"/>
    </source>
</evidence>
<keyword evidence="3" id="KW-0732">Signal</keyword>
<dbReference type="Gene3D" id="3.40.50.410">
    <property type="entry name" value="von Willebrand factor, type A domain"/>
    <property type="match status" value="1"/>
</dbReference>
<comment type="caution">
    <text evidence="8">The sequence shown here is derived from an EMBL/GenBank/DDBJ whole genome shotgun (WGS) entry which is preliminary data.</text>
</comment>
<gene>
    <name evidence="8" type="ORF">EB796_001095</name>
</gene>
<organism evidence="8 9">
    <name type="scientific">Bugula neritina</name>
    <name type="common">Brown bryozoan</name>
    <name type="synonym">Sertularia neritina</name>
    <dbReference type="NCBI Taxonomy" id="10212"/>
    <lineage>
        <taxon>Eukaryota</taxon>
        <taxon>Metazoa</taxon>
        <taxon>Spiralia</taxon>
        <taxon>Lophotrochozoa</taxon>
        <taxon>Bryozoa</taxon>
        <taxon>Gymnolaemata</taxon>
        <taxon>Cheilostomatida</taxon>
        <taxon>Flustrina</taxon>
        <taxon>Buguloidea</taxon>
        <taxon>Bugulidae</taxon>
        <taxon>Bugula</taxon>
    </lineage>
</organism>
<feature type="transmembrane region" description="Helical" evidence="5">
    <location>
        <begin position="6"/>
        <end position="26"/>
    </location>
</feature>
<evidence type="ECO:0000256" key="4">
    <source>
        <dbReference type="ARBA" id="ARBA00023180"/>
    </source>
</evidence>
<dbReference type="AlphaFoldDB" id="A0A7J7KR05"/>
<dbReference type="InterPro" id="IPR056861">
    <property type="entry name" value="HMCN1-like_VWA"/>
</dbReference>
<dbReference type="PANTHER" id="PTHR14905:SF7">
    <property type="entry name" value="VON WILLEBRAND FACTOR A DOMAIN-CONTAINING PROTEIN 7"/>
    <property type="match status" value="1"/>
</dbReference>
<accession>A0A7J7KR05</accession>
<keyword evidence="5" id="KW-1133">Transmembrane helix</keyword>
<evidence type="ECO:0000256" key="1">
    <source>
        <dbReference type="ARBA" id="ARBA00004613"/>
    </source>
</evidence>
<keyword evidence="4" id="KW-0325">Glycoprotein</keyword>
<dbReference type="InterPro" id="IPR036465">
    <property type="entry name" value="vWFA_dom_sf"/>
</dbReference>
<comment type="subcellular location">
    <subcellularLocation>
        <location evidence="1">Secreted</location>
    </subcellularLocation>
</comment>
<keyword evidence="9" id="KW-1185">Reference proteome</keyword>
<keyword evidence="5" id="KW-0472">Membrane</keyword>
<feature type="domain" description="Hemicentin/VWA7 galactose-binding" evidence="6">
    <location>
        <begin position="305"/>
        <end position="389"/>
    </location>
</feature>
<dbReference type="InterPro" id="IPR052577">
    <property type="entry name" value="VWA7"/>
</dbReference>
<dbReference type="Pfam" id="PF25106">
    <property type="entry name" value="VWA_4"/>
    <property type="match status" value="1"/>
</dbReference>